<dbReference type="STRING" id="1296096.A0A1B9I8V3"/>
<name>A0A1B9I8V3_9TREE</name>
<evidence type="ECO:0000313" key="4">
    <source>
        <dbReference type="Proteomes" id="UP000094020"/>
    </source>
</evidence>
<dbReference type="EMBL" id="CP144524">
    <property type="protein sequence ID" value="WWC71166.1"/>
    <property type="molecule type" value="Genomic_DNA"/>
</dbReference>
<reference evidence="3" key="2">
    <citation type="submission" date="2013-07" db="EMBL/GenBank/DDBJ databases">
        <authorList>
            <consortium name="The Broad Institute Genome Sequencing Platform"/>
            <person name="Cuomo C."/>
            <person name="Litvintseva A."/>
            <person name="Chen Y."/>
            <person name="Heitman J."/>
            <person name="Sun S."/>
            <person name="Springer D."/>
            <person name="Dromer F."/>
            <person name="Young S.K."/>
            <person name="Zeng Q."/>
            <person name="Gargeya S."/>
            <person name="Fitzgerald M."/>
            <person name="Abouelleil A."/>
            <person name="Alvarado L."/>
            <person name="Berlin A.M."/>
            <person name="Chapman S.B."/>
            <person name="Dewar J."/>
            <person name="Goldberg J."/>
            <person name="Griggs A."/>
            <person name="Gujja S."/>
            <person name="Hansen M."/>
            <person name="Howarth C."/>
            <person name="Imamovic A."/>
            <person name="Larimer J."/>
            <person name="McCowan C."/>
            <person name="Murphy C."/>
            <person name="Pearson M."/>
            <person name="Priest M."/>
            <person name="Roberts A."/>
            <person name="Saif S."/>
            <person name="Shea T."/>
            <person name="Sykes S."/>
            <person name="Wortman J."/>
            <person name="Nusbaum C."/>
            <person name="Birren B."/>
        </authorList>
    </citation>
    <scope>NUCLEOTIDE SEQUENCE</scope>
    <source>
        <strain evidence="3">CBS 10737</strain>
    </source>
</reference>
<dbReference type="CDD" id="cd07389">
    <property type="entry name" value="MPP_PhoD"/>
    <property type="match status" value="1"/>
</dbReference>
<dbReference type="EMBL" id="KV700115">
    <property type="protein sequence ID" value="OCF51944.1"/>
    <property type="molecule type" value="Genomic_DNA"/>
</dbReference>
<dbReference type="InterPro" id="IPR038607">
    <property type="entry name" value="PhoD-like_sf"/>
</dbReference>
<dbReference type="InterPro" id="IPR018946">
    <property type="entry name" value="PhoD-like_MPP"/>
</dbReference>
<reference evidence="2" key="3">
    <citation type="submission" date="2016-07" db="EMBL/GenBank/DDBJ databases">
        <title>Evolution of pathogenesis and genome organization in the Tremellales.</title>
        <authorList>
            <person name="Cuomo C."/>
            <person name="Litvintseva A."/>
            <person name="Heitman J."/>
            <person name="Chen Y."/>
            <person name="Sun S."/>
            <person name="Springer D."/>
            <person name="Dromer F."/>
            <person name="Young S."/>
            <person name="Zeng Q."/>
            <person name="Chapman S."/>
            <person name="Gujja S."/>
            <person name="Saif S."/>
            <person name="Birren B."/>
        </authorList>
    </citation>
    <scope>NUCLEOTIDE SEQUENCE</scope>
    <source>
        <strain evidence="2">CBS 10737</strain>
    </source>
</reference>
<proteinExistence type="predicted"/>
<gene>
    <name evidence="2" type="ORF">I206_02660</name>
    <name evidence="3" type="ORF">I206_105119</name>
</gene>
<dbReference type="AlphaFoldDB" id="A0A1B9I8V3"/>
<dbReference type="Pfam" id="PF09423">
    <property type="entry name" value="PhoD"/>
    <property type="match status" value="1"/>
</dbReference>
<evidence type="ECO:0000259" key="1">
    <source>
        <dbReference type="Pfam" id="PF09423"/>
    </source>
</evidence>
<reference evidence="3" key="4">
    <citation type="submission" date="2024-02" db="EMBL/GenBank/DDBJ databases">
        <title>Comparative genomics of Cryptococcus and Kwoniella reveals pathogenesis evolution and contrasting modes of karyotype evolution via chromosome fusion or intercentromeric recombination.</title>
        <authorList>
            <person name="Coelho M.A."/>
            <person name="David-Palma M."/>
            <person name="Shea T."/>
            <person name="Bowers K."/>
            <person name="McGinley-Smith S."/>
            <person name="Mohammad A.W."/>
            <person name="Gnirke A."/>
            <person name="Yurkov A.M."/>
            <person name="Nowrousian M."/>
            <person name="Sun S."/>
            <person name="Cuomo C.A."/>
            <person name="Heitman J."/>
        </authorList>
    </citation>
    <scope>NUCLEOTIDE SEQUENCE</scope>
    <source>
        <strain evidence="3">CBS 10737</strain>
    </source>
</reference>
<organism evidence="2">
    <name type="scientific">Kwoniella pini CBS 10737</name>
    <dbReference type="NCBI Taxonomy" id="1296096"/>
    <lineage>
        <taxon>Eukaryota</taxon>
        <taxon>Fungi</taxon>
        <taxon>Dikarya</taxon>
        <taxon>Basidiomycota</taxon>
        <taxon>Agaricomycotina</taxon>
        <taxon>Tremellomycetes</taxon>
        <taxon>Tremellales</taxon>
        <taxon>Cryptococcaceae</taxon>
        <taxon>Kwoniella</taxon>
    </lineage>
</organism>
<dbReference type="SUPFAM" id="SSF56300">
    <property type="entry name" value="Metallo-dependent phosphatases"/>
    <property type="match status" value="1"/>
</dbReference>
<dbReference type="PANTHER" id="PTHR43606:SF2">
    <property type="entry name" value="ALKALINE PHOSPHATASE FAMILY PROTEIN (AFU_ORTHOLOGUE AFUA_5G03860)"/>
    <property type="match status" value="1"/>
</dbReference>
<protein>
    <submittedName>
        <fullName evidence="2">Alkaline phosphatase D</fullName>
    </submittedName>
</protein>
<evidence type="ECO:0000313" key="2">
    <source>
        <dbReference type="EMBL" id="OCF51944.1"/>
    </source>
</evidence>
<reference evidence="2" key="1">
    <citation type="submission" date="2013-07" db="EMBL/GenBank/DDBJ databases">
        <title>The Genome Sequence of Cryptococcus pinus CBS10737.</title>
        <authorList>
            <consortium name="The Broad Institute Genome Sequencing Platform"/>
            <person name="Cuomo C."/>
            <person name="Litvintseva A."/>
            <person name="Chen Y."/>
            <person name="Heitman J."/>
            <person name="Sun S."/>
            <person name="Springer D."/>
            <person name="Dromer F."/>
            <person name="Young S.K."/>
            <person name="Zeng Q."/>
            <person name="Gargeya S."/>
            <person name="Fitzgerald M."/>
            <person name="Abouelleil A."/>
            <person name="Alvarado L."/>
            <person name="Berlin A.M."/>
            <person name="Chapman S.B."/>
            <person name="Dewar J."/>
            <person name="Goldberg J."/>
            <person name="Griggs A."/>
            <person name="Gujja S."/>
            <person name="Hansen M."/>
            <person name="Howarth C."/>
            <person name="Imamovic A."/>
            <person name="Larimer J."/>
            <person name="McCowan C."/>
            <person name="Murphy C."/>
            <person name="Pearson M."/>
            <person name="Priest M."/>
            <person name="Roberts A."/>
            <person name="Saif S."/>
            <person name="Shea T."/>
            <person name="Sykes S."/>
            <person name="Wortman J."/>
            <person name="Nusbaum C."/>
            <person name="Birren B."/>
        </authorList>
    </citation>
    <scope>NUCLEOTIDE SEQUENCE [LARGE SCALE GENOMIC DNA]</scope>
    <source>
        <strain evidence="2">CBS 10737</strain>
    </source>
</reference>
<dbReference type="InterPro" id="IPR052900">
    <property type="entry name" value="Phospholipid_Metab_Enz"/>
</dbReference>
<dbReference type="PANTHER" id="PTHR43606">
    <property type="entry name" value="PHOSPHATASE, PUTATIVE (AFU_ORTHOLOGUE AFUA_6G08710)-RELATED"/>
    <property type="match status" value="1"/>
</dbReference>
<keyword evidence="4" id="KW-1185">Reference proteome</keyword>
<dbReference type="GeneID" id="30171029"/>
<dbReference type="Proteomes" id="UP000094020">
    <property type="component" value="Chromosome 6"/>
</dbReference>
<sequence>MLYPEAKLQFSRLGWVTDDTAKLLIRIPDMQNMTLTYNPATFETIGRFRSVHLPTATSETDFTIPVSLDGLLPNTEYYYRLGQDIKGSFTTRRKQADLDKFTIVSSSCLKPGWPYNPFIHPLAVRGFTHLHNAIDKMDQKPEAMLFLGDFIYSDLPTPISDYTTSYYRELYRQVYSSPSWTPLLKSIPWIHMFDDHEIINDFSPSSSSESLRIFENAMEPYNSYQRSINPPPLNPAEPTYFSFDIGKVSFFILDNRSYRSTPAERPGRNSSAGYGKRSMLGGQQLRAVKDWVEQKGRREGKLLVLVSGVPVTRNWSEGKDELDSWAGYLDEREIIMNELWSVGGAVIISGDRHEHATTLLPPRSDSVYPQASAVIEFSTSPLSFFHLPWTREYVGHPPTDIPIHHQWKGDSRFGVFDFDTKGEQPRVHFELIVDGEKEWEYDWVKSVQA</sequence>
<feature type="domain" description="PhoD-like phosphatase metallophosphatase" evidence="1">
    <location>
        <begin position="131"/>
        <end position="423"/>
    </location>
</feature>
<dbReference type="InterPro" id="IPR029052">
    <property type="entry name" value="Metallo-depent_PP-like"/>
</dbReference>
<dbReference type="RefSeq" id="XP_019013163.1">
    <property type="nucleotide sequence ID" value="XM_019154423.1"/>
</dbReference>
<dbReference type="KEGG" id="kpin:30171029"/>
<dbReference type="Gene3D" id="3.60.21.70">
    <property type="entry name" value="PhoD-like phosphatase"/>
    <property type="match status" value="1"/>
</dbReference>
<dbReference type="OrthoDB" id="2100241at2759"/>
<accession>A0A1B9I8V3</accession>
<evidence type="ECO:0000313" key="3">
    <source>
        <dbReference type="EMBL" id="WWC71166.1"/>
    </source>
</evidence>